<accession>A0A2T0UFM9</accession>
<evidence type="ECO:0000313" key="3">
    <source>
        <dbReference type="Proteomes" id="UP000237822"/>
    </source>
</evidence>
<keyword evidence="1" id="KW-0812">Transmembrane</keyword>
<name>A0A2T0UFM9_9MICO</name>
<organism evidence="2 3">
    <name type="scientific">Knoellia remsis</name>
    <dbReference type="NCBI Taxonomy" id="407159"/>
    <lineage>
        <taxon>Bacteria</taxon>
        <taxon>Bacillati</taxon>
        <taxon>Actinomycetota</taxon>
        <taxon>Actinomycetes</taxon>
        <taxon>Micrococcales</taxon>
        <taxon>Intrasporangiaceae</taxon>
        <taxon>Knoellia</taxon>
    </lineage>
</organism>
<feature type="transmembrane region" description="Helical" evidence="1">
    <location>
        <begin position="27"/>
        <end position="45"/>
    </location>
</feature>
<reference evidence="2 3" key="1">
    <citation type="submission" date="2018-03" db="EMBL/GenBank/DDBJ databases">
        <title>Genomic Encyclopedia of Archaeal and Bacterial Type Strains, Phase II (KMG-II): from individual species to whole genera.</title>
        <authorList>
            <person name="Goeker M."/>
        </authorList>
    </citation>
    <scope>NUCLEOTIDE SEQUENCE [LARGE SCALE GENOMIC DNA]</scope>
    <source>
        <strain evidence="2 3">ATCC BAA-1496</strain>
    </source>
</reference>
<dbReference type="Proteomes" id="UP000237822">
    <property type="component" value="Unassembled WGS sequence"/>
</dbReference>
<proteinExistence type="predicted"/>
<keyword evidence="1" id="KW-0472">Membrane</keyword>
<feature type="transmembrane region" description="Helical" evidence="1">
    <location>
        <begin position="52"/>
        <end position="71"/>
    </location>
</feature>
<dbReference type="RefSeq" id="WP_106298052.1">
    <property type="nucleotide sequence ID" value="NZ_PVTI01000018.1"/>
</dbReference>
<evidence type="ECO:0000313" key="2">
    <source>
        <dbReference type="EMBL" id="PRY56627.1"/>
    </source>
</evidence>
<protein>
    <submittedName>
        <fullName evidence="2">Uncharacterized protein</fullName>
    </submittedName>
</protein>
<comment type="caution">
    <text evidence="2">The sequence shown here is derived from an EMBL/GenBank/DDBJ whole genome shotgun (WGS) entry which is preliminary data.</text>
</comment>
<dbReference type="EMBL" id="PVTI01000018">
    <property type="protein sequence ID" value="PRY56627.1"/>
    <property type="molecule type" value="Genomic_DNA"/>
</dbReference>
<evidence type="ECO:0000256" key="1">
    <source>
        <dbReference type="SAM" id="Phobius"/>
    </source>
</evidence>
<keyword evidence="1" id="KW-1133">Transmembrane helix</keyword>
<gene>
    <name evidence="2" type="ORF">BCF74_11822</name>
</gene>
<dbReference type="AlphaFoldDB" id="A0A2T0UFM9"/>
<sequence>MLVLAGIAVSGGWSLSALPASFPTTTVLVIAAGACVCVAALTSRWDRGVKVVTVLLTTSAVGALVLIGAVFRVGTPESVRVSDTNYEVLVTEGLAVIDPLWIVSIRDTSGVFARESEIACINGDSPDNSLESVVMDGEGRLVLTSFDRGDVTVTLNPRGEVVDIADPAGILGCP</sequence>
<keyword evidence="3" id="KW-1185">Reference proteome</keyword>
<dbReference type="OrthoDB" id="3872138at2"/>